<gene>
    <name evidence="1" type="ORF">GCM10023315_23840</name>
</gene>
<dbReference type="Proteomes" id="UP001501692">
    <property type="component" value="Unassembled WGS sequence"/>
</dbReference>
<protein>
    <submittedName>
        <fullName evidence="1">GLPGLI family protein</fullName>
    </submittedName>
</protein>
<dbReference type="NCBIfam" id="TIGR01200">
    <property type="entry name" value="GLPGLI"/>
    <property type="match status" value="1"/>
</dbReference>
<dbReference type="InterPro" id="IPR005901">
    <property type="entry name" value="GLPGLI"/>
</dbReference>
<dbReference type="Pfam" id="PF09697">
    <property type="entry name" value="Porph_ging"/>
    <property type="match status" value="1"/>
</dbReference>
<comment type="caution">
    <text evidence="1">The sequence shown here is derived from an EMBL/GenBank/DDBJ whole genome shotgun (WGS) entry which is preliminary data.</text>
</comment>
<dbReference type="EMBL" id="BAABJK010000007">
    <property type="protein sequence ID" value="GAA4972760.1"/>
    <property type="molecule type" value="Genomic_DNA"/>
</dbReference>
<name>A0ABP9HKS3_9FLAO</name>
<organism evidence="1 2">
    <name type="scientific">Algibacter aquimarinus</name>
    <dbReference type="NCBI Taxonomy" id="1136748"/>
    <lineage>
        <taxon>Bacteria</taxon>
        <taxon>Pseudomonadati</taxon>
        <taxon>Bacteroidota</taxon>
        <taxon>Flavobacteriia</taxon>
        <taxon>Flavobacteriales</taxon>
        <taxon>Flavobacteriaceae</taxon>
        <taxon>Algibacter</taxon>
    </lineage>
</organism>
<accession>A0ABP9HKS3</accession>
<dbReference type="RefSeq" id="WP_345168935.1">
    <property type="nucleotide sequence ID" value="NZ_BAABJK010000007.1"/>
</dbReference>
<sequence>MKQITILILILSFFVKVQKVNNVTITYTIKQKTIDLTKIKEKAKTSATAQELIWLYEDANDVEATLKFTENESIYNVIKKLKNDAEKKVNLTYHYAGSKNTYYSDKKELIRTSSVTGEMLRIVERKNEWVLTKETKKIGQFKCYKAIRKNSKSSYNVIAWYAPELPFPFGPREFNGLPGIILELEFKNYIFFANKVDLNDLEFVPIEKPSEGEKITYEDWKKRTKNFFYD</sequence>
<evidence type="ECO:0000313" key="1">
    <source>
        <dbReference type="EMBL" id="GAA4972760.1"/>
    </source>
</evidence>
<proteinExistence type="predicted"/>
<keyword evidence="2" id="KW-1185">Reference proteome</keyword>
<reference evidence="2" key="1">
    <citation type="journal article" date="2019" name="Int. J. Syst. Evol. Microbiol.">
        <title>The Global Catalogue of Microorganisms (GCM) 10K type strain sequencing project: providing services to taxonomists for standard genome sequencing and annotation.</title>
        <authorList>
            <consortium name="The Broad Institute Genomics Platform"/>
            <consortium name="The Broad Institute Genome Sequencing Center for Infectious Disease"/>
            <person name="Wu L."/>
            <person name="Ma J."/>
        </authorList>
    </citation>
    <scope>NUCLEOTIDE SEQUENCE [LARGE SCALE GENOMIC DNA]</scope>
    <source>
        <strain evidence="2">JCM 18287</strain>
    </source>
</reference>
<evidence type="ECO:0000313" key="2">
    <source>
        <dbReference type="Proteomes" id="UP001501692"/>
    </source>
</evidence>